<dbReference type="InterPro" id="IPR010987">
    <property type="entry name" value="Glutathione-S-Trfase_C-like"/>
</dbReference>
<dbReference type="PANTHER" id="PTHR43900">
    <property type="entry name" value="GLUTATHIONE S-TRANSFERASE RHO"/>
    <property type="match status" value="1"/>
</dbReference>
<evidence type="ECO:0000256" key="2">
    <source>
        <dbReference type="ARBA" id="ARBA00010128"/>
    </source>
</evidence>
<protein>
    <recommendedName>
        <fullName evidence="3">glutathione transferase</fullName>
        <ecNumber evidence="3">2.5.1.18</ecNumber>
    </recommendedName>
</protein>
<keyword evidence="4" id="KW-0963">Cytoplasm</keyword>
<keyword evidence="5" id="KW-0216">Detoxification</keyword>
<comment type="subcellular location">
    <subcellularLocation>
        <location evidence="1">Cytoplasm</location>
        <location evidence="1">Cytosol</location>
    </subcellularLocation>
</comment>
<evidence type="ECO:0000256" key="7">
    <source>
        <dbReference type="ARBA" id="ARBA00047960"/>
    </source>
</evidence>
<comment type="similarity">
    <text evidence="2">Belongs to the GST superfamily. Phi family.</text>
</comment>
<organism evidence="9 10">
    <name type="scientific">Quillaja saponaria</name>
    <name type="common">Soap bark tree</name>
    <dbReference type="NCBI Taxonomy" id="32244"/>
    <lineage>
        <taxon>Eukaryota</taxon>
        <taxon>Viridiplantae</taxon>
        <taxon>Streptophyta</taxon>
        <taxon>Embryophyta</taxon>
        <taxon>Tracheophyta</taxon>
        <taxon>Spermatophyta</taxon>
        <taxon>Magnoliopsida</taxon>
        <taxon>eudicotyledons</taxon>
        <taxon>Gunneridae</taxon>
        <taxon>Pentapetalae</taxon>
        <taxon>rosids</taxon>
        <taxon>fabids</taxon>
        <taxon>Fabales</taxon>
        <taxon>Quillajaceae</taxon>
        <taxon>Quillaja</taxon>
    </lineage>
</organism>
<dbReference type="GO" id="GO:0005829">
    <property type="term" value="C:cytosol"/>
    <property type="evidence" value="ECO:0007669"/>
    <property type="project" value="UniProtKB-SubCell"/>
</dbReference>
<dbReference type="SUPFAM" id="SSF47616">
    <property type="entry name" value="GST C-terminal domain-like"/>
    <property type="match status" value="1"/>
</dbReference>
<dbReference type="KEGG" id="qsa:O6P43_010748"/>
<dbReference type="FunFam" id="1.20.1050.10:FF:000004">
    <property type="entry name" value="Glutathione S-transferase F2"/>
    <property type="match status" value="1"/>
</dbReference>
<dbReference type="Gene3D" id="1.20.1050.10">
    <property type="match status" value="1"/>
</dbReference>
<reference evidence="9" key="1">
    <citation type="journal article" date="2023" name="Science">
        <title>Elucidation of the pathway for biosynthesis of saponin adjuvants from the soapbark tree.</title>
        <authorList>
            <person name="Reed J."/>
            <person name="Orme A."/>
            <person name="El-Demerdash A."/>
            <person name="Owen C."/>
            <person name="Martin L.B.B."/>
            <person name="Misra R.C."/>
            <person name="Kikuchi S."/>
            <person name="Rejzek M."/>
            <person name="Martin A.C."/>
            <person name="Harkess A."/>
            <person name="Leebens-Mack J."/>
            <person name="Louveau T."/>
            <person name="Stephenson M.J."/>
            <person name="Osbourn A."/>
        </authorList>
    </citation>
    <scope>NUCLEOTIDE SEQUENCE</scope>
    <source>
        <strain evidence="9">S10</strain>
    </source>
</reference>
<feature type="domain" description="GST C-terminal" evidence="8">
    <location>
        <begin position="16"/>
        <end position="116"/>
    </location>
</feature>
<evidence type="ECO:0000313" key="9">
    <source>
        <dbReference type="EMBL" id="KAJ7972933.1"/>
    </source>
</evidence>
<dbReference type="EC" id="2.5.1.18" evidence="3"/>
<evidence type="ECO:0000256" key="5">
    <source>
        <dbReference type="ARBA" id="ARBA00022575"/>
    </source>
</evidence>
<dbReference type="PANTHER" id="PTHR43900:SF56">
    <property type="entry name" value="GLUTATHIONE TRANSFERASE"/>
    <property type="match status" value="1"/>
</dbReference>
<dbReference type="GO" id="GO:0009407">
    <property type="term" value="P:toxin catabolic process"/>
    <property type="evidence" value="ECO:0007669"/>
    <property type="project" value="UniProtKB-ARBA"/>
</dbReference>
<gene>
    <name evidence="9" type="ORF">O6P43_010748</name>
</gene>
<evidence type="ECO:0000313" key="10">
    <source>
        <dbReference type="Proteomes" id="UP001163823"/>
    </source>
</evidence>
<dbReference type="InterPro" id="IPR036282">
    <property type="entry name" value="Glutathione-S-Trfase_C_sf"/>
</dbReference>
<dbReference type="GO" id="GO:0043295">
    <property type="term" value="F:glutathione binding"/>
    <property type="evidence" value="ECO:0007669"/>
    <property type="project" value="TreeGrafter"/>
</dbReference>
<accession>A0AAD7Q152</accession>
<keyword evidence="10" id="KW-1185">Reference proteome</keyword>
<evidence type="ECO:0000256" key="3">
    <source>
        <dbReference type="ARBA" id="ARBA00012452"/>
    </source>
</evidence>
<comment type="catalytic activity">
    <reaction evidence="7">
        <text>RX + glutathione = an S-substituted glutathione + a halide anion + H(+)</text>
        <dbReference type="Rhea" id="RHEA:16437"/>
        <dbReference type="ChEBI" id="CHEBI:15378"/>
        <dbReference type="ChEBI" id="CHEBI:16042"/>
        <dbReference type="ChEBI" id="CHEBI:17792"/>
        <dbReference type="ChEBI" id="CHEBI:57925"/>
        <dbReference type="ChEBI" id="CHEBI:90779"/>
        <dbReference type="EC" id="2.5.1.18"/>
    </reaction>
</comment>
<dbReference type="InterPro" id="IPR004046">
    <property type="entry name" value="GST_C"/>
</dbReference>
<dbReference type="Pfam" id="PF00043">
    <property type="entry name" value="GST_C"/>
    <property type="match status" value="1"/>
</dbReference>
<evidence type="ECO:0000256" key="1">
    <source>
        <dbReference type="ARBA" id="ARBA00004514"/>
    </source>
</evidence>
<dbReference type="GO" id="GO:0004364">
    <property type="term" value="F:glutathione transferase activity"/>
    <property type="evidence" value="ECO:0007669"/>
    <property type="project" value="UniProtKB-EC"/>
</dbReference>
<evidence type="ECO:0000256" key="6">
    <source>
        <dbReference type="ARBA" id="ARBA00022679"/>
    </source>
</evidence>
<name>A0AAD7Q152_QUISA</name>
<keyword evidence="6" id="KW-0808">Transferase</keyword>
<dbReference type="PROSITE" id="PS50405">
    <property type="entry name" value="GST_CTER"/>
    <property type="match status" value="1"/>
</dbReference>
<evidence type="ECO:0000256" key="4">
    <source>
        <dbReference type="ARBA" id="ARBA00022490"/>
    </source>
</evidence>
<dbReference type="EMBL" id="JARAOO010000004">
    <property type="protein sequence ID" value="KAJ7972933.1"/>
    <property type="molecule type" value="Genomic_DNA"/>
</dbReference>
<comment type="caution">
    <text evidence="9">The sequence shown here is derived from an EMBL/GenBank/DDBJ whole genome shotgun (WGS) entry which is preliminary data.</text>
</comment>
<dbReference type="Proteomes" id="UP001163823">
    <property type="component" value="Chromosome 4"/>
</dbReference>
<sequence>MAFGYGKEGKELIYWDAKEQAVAAEWVDVEDHHFEPPALKLIHELVTKPKKGSAPDVGVVAEAEAKLGKILDVYEAVLAKFKYSASDKYTIVDVLRLPNLHTLMETEAKKLIESQV</sequence>
<proteinExistence type="inferred from homology"/>
<dbReference type="AlphaFoldDB" id="A0AAD7Q152"/>
<dbReference type="GO" id="GO:0006749">
    <property type="term" value="P:glutathione metabolic process"/>
    <property type="evidence" value="ECO:0007669"/>
    <property type="project" value="TreeGrafter"/>
</dbReference>
<evidence type="ECO:0000259" key="8">
    <source>
        <dbReference type="PROSITE" id="PS50405"/>
    </source>
</evidence>